<evidence type="ECO:0000256" key="5">
    <source>
        <dbReference type="ARBA" id="ARBA00022695"/>
    </source>
</evidence>
<dbReference type="Gene3D" id="1.10.150.870">
    <property type="match status" value="1"/>
</dbReference>
<dbReference type="CDD" id="cd04485">
    <property type="entry name" value="DnaE_OBF"/>
    <property type="match status" value="1"/>
</dbReference>
<dbReference type="SMART" id="SM00481">
    <property type="entry name" value="POLIIIAc"/>
    <property type="match status" value="1"/>
</dbReference>
<dbReference type="InterPro" id="IPR004013">
    <property type="entry name" value="PHP_dom"/>
</dbReference>
<dbReference type="InterPro" id="IPR029460">
    <property type="entry name" value="DNAPol_HHH"/>
</dbReference>
<dbReference type="Pfam" id="PF07733">
    <property type="entry name" value="DNA_pol3_alpha"/>
    <property type="match status" value="1"/>
</dbReference>
<reference evidence="10 11" key="1">
    <citation type="submission" date="2014-07" db="EMBL/GenBank/DDBJ databases">
        <authorList>
            <person name="McCorrison J."/>
            <person name="Sanka R."/>
            <person name="Torralba M."/>
            <person name="Gillis M."/>
            <person name="Haft D.H."/>
            <person name="Methe B."/>
            <person name="Sutton G."/>
            <person name="Nelson K.E."/>
        </authorList>
    </citation>
    <scope>NUCLEOTIDE SEQUENCE [LARGE SCALE GENOMIC DNA]</scope>
    <source>
        <strain evidence="10 11">DNF00853</strain>
    </source>
</reference>
<evidence type="ECO:0000313" key="10">
    <source>
        <dbReference type="EMBL" id="KGF34983.1"/>
    </source>
</evidence>
<keyword evidence="6" id="KW-0235">DNA replication</keyword>
<dbReference type="Gene3D" id="1.10.10.1600">
    <property type="entry name" value="Bacterial DNA polymerase III alpha subunit, thumb domain"/>
    <property type="match status" value="1"/>
</dbReference>
<evidence type="ECO:0000256" key="3">
    <source>
        <dbReference type="ARBA" id="ARBA00019114"/>
    </source>
</evidence>
<dbReference type="NCBIfam" id="TIGR00594">
    <property type="entry name" value="polc"/>
    <property type="match status" value="1"/>
</dbReference>
<dbReference type="Gene3D" id="3.20.20.140">
    <property type="entry name" value="Metal-dependent hydrolases"/>
    <property type="match status" value="1"/>
</dbReference>
<dbReference type="Pfam" id="PF02811">
    <property type="entry name" value="PHP"/>
    <property type="match status" value="1"/>
</dbReference>
<dbReference type="AlphaFoldDB" id="A0A095ZJV9"/>
<dbReference type="GO" id="GO:0006260">
    <property type="term" value="P:DNA replication"/>
    <property type="evidence" value="ECO:0007669"/>
    <property type="project" value="UniProtKB-KW"/>
</dbReference>
<dbReference type="OrthoDB" id="9803237at2"/>
<feature type="domain" description="Polymerase/histidinol phosphatase N-terminal" evidence="9">
    <location>
        <begin position="5"/>
        <end position="82"/>
    </location>
</feature>
<dbReference type="NCBIfam" id="NF004226">
    <property type="entry name" value="PRK05673.1"/>
    <property type="match status" value="1"/>
</dbReference>
<dbReference type="GO" id="GO:0008408">
    <property type="term" value="F:3'-5' exonuclease activity"/>
    <property type="evidence" value="ECO:0007669"/>
    <property type="project" value="InterPro"/>
</dbReference>
<gene>
    <name evidence="10" type="ORF">HMPREF2137_05525</name>
</gene>
<dbReference type="EMBL" id="JRNN01000061">
    <property type="protein sequence ID" value="KGF34983.1"/>
    <property type="molecule type" value="Genomic_DNA"/>
</dbReference>
<dbReference type="InterPro" id="IPR003141">
    <property type="entry name" value="Pol/His_phosphatase_N"/>
</dbReference>
<keyword evidence="5" id="KW-0548">Nucleotidyltransferase</keyword>
<dbReference type="Pfam" id="PF01336">
    <property type="entry name" value="tRNA_anti-codon"/>
    <property type="match status" value="1"/>
</dbReference>
<dbReference type="Proteomes" id="UP000029556">
    <property type="component" value="Unassembled WGS sequence"/>
</dbReference>
<dbReference type="GO" id="GO:0003676">
    <property type="term" value="F:nucleic acid binding"/>
    <property type="evidence" value="ECO:0007669"/>
    <property type="project" value="InterPro"/>
</dbReference>
<evidence type="ECO:0000256" key="4">
    <source>
        <dbReference type="ARBA" id="ARBA00022679"/>
    </source>
</evidence>
<comment type="catalytic activity">
    <reaction evidence="8">
        <text>DNA(n) + a 2'-deoxyribonucleoside 5'-triphosphate = DNA(n+1) + diphosphate</text>
        <dbReference type="Rhea" id="RHEA:22508"/>
        <dbReference type="Rhea" id="RHEA-COMP:17339"/>
        <dbReference type="Rhea" id="RHEA-COMP:17340"/>
        <dbReference type="ChEBI" id="CHEBI:33019"/>
        <dbReference type="ChEBI" id="CHEBI:61560"/>
        <dbReference type="ChEBI" id="CHEBI:173112"/>
        <dbReference type="EC" id="2.7.7.7"/>
    </reaction>
</comment>
<name>A0A095ZJV9_9BACT</name>
<dbReference type="PANTHER" id="PTHR32294:SF0">
    <property type="entry name" value="DNA POLYMERASE III SUBUNIT ALPHA"/>
    <property type="match status" value="1"/>
</dbReference>
<evidence type="ECO:0000256" key="1">
    <source>
        <dbReference type="ARBA" id="ARBA00004496"/>
    </source>
</evidence>
<evidence type="ECO:0000313" key="11">
    <source>
        <dbReference type="Proteomes" id="UP000029556"/>
    </source>
</evidence>
<comment type="subcellular location">
    <subcellularLocation>
        <location evidence="1">Cytoplasm</location>
    </subcellularLocation>
</comment>
<evidence type="ECO:0000259" key="9">
    <source>
        <dbReference type="SMART" id="SM00481"/>
    </source>
</evidence>
<dbReference type="EC" id="2.7.7.7" evidence="2"/>
<sequence length="1235" mass="140791">MNDFVHLHVHTYYSILDGQSPVKRLVDKAVTDGMRGLAITDHGNMFGIKEFFDYANTVNKQLKADGKQPFKPIFGCEMYVARRSRFDKVKDMGDMSGYHLIVLAKNYRGYKNLIKLVSHAWEEGYYMRPRTDREELEKYHEDLIVCSACLAGEVPRKIIAGDMAGAREAVEWYKRVFGDDYYLEIQRHEVKDPSIRANREAYPMQQRANQLIFNLAKEYGIKVVCTNDVHFVDKENAEAHDHLLCLSTGKDLDDPTRMLYSKQEWFKTREEMNSIFSDVPETMANTIEILNKVETYSINHDPIMPNFPIPESFGKEEDWKQKFTEEDLLREFTTDENGENPMSEEDAQKRVDHLGGYEKMYRIKFEADYLQHLAYEGAKPLYGDPLPKEVDDRIRFELHVMKTMGFPGYFLIVSDFIRAAREELGVMVGPGRGSAAGSVVAYCLGITKIDPLKYDLLFERFLNPDRISLPDIDTDFDDDGRGKVLKWVMDKYGHENCAHIITYGSMATKNSIKDVARVEKLPLERANALCKAIPDRLPDKMKMNLTNAIKCTPELQMAEASTDIRESNTIKYAKMLEGTVRGTGIHACGFIICRDPISDWVPVSTADDPDFKDEKTNCTQYDGHVIEETGLIKMDFLGLKTLSELKEAVKNVKLTKNIDIDLDKIPIDDELTYKLYQEGRTIGTFQFESAGMQNYLRQLSPTKFEDLIAMNALYRPGPMDNIPSFIARKKGEEEITYPIPVMERYLKDTYGITVYQEQVMLLSRLLANFTRGESDALRKAMGKKKKAIVDAMKPKFIEGGKKNGYDENVLDKIWADWEKFASYAFNKSHAACYSWVAFQTAYLKAHYPAEFMAAIMSRRKDQITEISKLMDECKSLRIATLGPDVNESYQKFGVNHKGEIRFGLAAIKGMGDAAATAIIQEREAHGLYQDIFDFAHRVDFTQVNRKAFESLALSGGFDSFGIPRESYFTANNKGELFIDTLVRYGQLYQNKKSEIEHSLFGGVDAVEIATPPIPKPELWSNIEKLNREHDLVGIYLSAHPLDEFSIVLKSMCNTSCTELGDKAELAKKADVVFAGMITDVKDKFTRTGKPCGFVTIEDFSGTGEIAFFGEEWGKWKGMMVVGSTVYLTGKCSQRYRDSNYYDFRINDVQYLQTVRDKQIHRLTIVVDSEAIDEVVVNDIVSMLQDSKGNTQLCFQVADKQHQTSILLHSGLHQISLGHDLIRYIEGNPNMNYLVN</sequence>
<proteinExistence type="predicted"/>
<dbReference type="Pfam" id="PF17657">
    <property type="entry name" value="DNA_pol3_finger"/>
    <property type="match status" value="1"/>
</dbReference>
<dbReference type="Pfam" id="PF14579">
    <property type="entry name" value="HHH_6"/>
    <property type="match status" value="1"/>
</dbReference>
<keyword evidence="4" id="KW-0808">Transferase</keyword>
<dbReference type="CDD" id="cd12113">
    <property type="entry name" value="PHP_PolIIIA_DnaE3"/>
    <property type="match status" value="1"/>
</dbReference>
<dbReference type="InterPro" id="IPR016195">
    <property type="entry name" value="Pol/histidinol_Pase-like"/>
</dbReference>
<dbReference type="InterPro" id="IPR041931">
    <property type="entry name" value="DNA_pol3_alpha_thumb_dom"/>
</dbReference>
<evidence type="ECO:0000256" key="8">
    <source>
        <dbReference type="ARBA" id="ARBA00049244"/>
    </source>
</evidence>
<dbReference type="InterPro" id="IPR004365">
    <property type="entry name" value="NA-bd_OB_tRNA"/>
</dbReference>
<evidence type="ECO:0000256" key="6">
    <source>
        <dbReference type="ARBA" id="ARBA00022705"/>
    </source>
</evidence>
<comment type="caution">
    <text evidence="10">The sequence shown here is derived from an EMBL/GenBank/DDBJ whole genome shotgun (WGS) entry which is preliminary data.</text>
</comment>
<dbReference type="RefSeq" id="WP_036872450.1">
    <property type="nucleotide sequence ID" value="NZ_JRNN01000061.1"/>
</dbReference>
<protein>
    <recommendedName>
        <fullName evidence="3">DNA polymerase III subunit alpha</fullName>
        <ecNumber evidence="2">2.7.7.7</ecNumber>
    </recommendedName>
</protein>
<dbReference type="PANTHER" id="PTHR32294">
    <property type="entry name" value="DNA POLYMERASE III SUBUNIT ALPHA"/>
    <property type="match status" value="1"/>
</dbReference>
<dbReference type="InterPro" id="IPR040982">
    <property type="entry name" value="DNA_pol3_finger"/>
</dbReference>
<keyword evidence="7" id="KW-0239">DNA-directed DNA polymerase</keyword>
<evidence type="ECO:0000256" key="2">
    <source>
        <dbReference type="ARBA" id="ARBA00012417"/>
    </source>
</evidence>
<dbReference type="GO" id="GO:0005737">
    <property type="term" value="C:cytoplasm"/>
    <property type="evidence" value="ECO:0007669"/>
    <property type="project" value="UniProtKB-SubCell"/>
</dbReference>
<evidence type="ECO:0000256" key="7">
    <source>
        <dbReference type="ARBA" id="ARBA00022932"/>
    </source>
</evidence>
<organism evidence="10 11">
    <name type="scientific">Hoylesella buccalis DNF00853</name>
    <dbReference type="NCBI Taxonomy" id="1401074"/>
    <lineage>
        <taxon>Bacteria</taxon>
        <taxon>Pseudomonadati</taxon>
        <taxon>Bacteroidota</taxon>
        <taxon>Bacteroidia</taxon>
        <taxon>Bacteroidales</taxon>
        <taxon>Prevotellaceae</taxon>
        <taxon>Hoylesella</taxon>
    </lineage>
</organism>
<dbReference type="InterPro" id="IPR011708">
    <property type="entry name" value="DNA_pol3_alpha_NTPase_dom"/>
</dbReference>
<dbReference type="InterPro" id="IPR004805">
    <property type="entry name" value="DnaE2/DnaE/PolC"/>
</dbReference>
<accession>A0A095ZJV9</accession>
<dbReference type="GO" id="GO:0003887">
    <property type="term" value="F:DNA-directed DNA polymerase activity"/>
    <property type="evidence" value="ECO:0007669"/>
    <property type="project" value="UniProtKB-KW"/>
</dbReference>
<dbReference type="SUPFAM" id="SSF89550">
    <property type="entry name" value="PHP domain-like"/>
    <property type="match status" value="1"/>
</dbReference>